<keyword evidence="3" id="KW-1185">Reference proteome</keyword>
<protein>
    <recommendedName>
        <fullName evidence="4">Mucin-associated surface protein</fullName>
    </recommendedName>
</protein>
<evidence type="ECO:0008006" key="4">
    <source>
        <dbReference type="Google" id="ProtNLM"/>
    </source>
</evidence>
<sequence>MSAVVLGAGLACAGCGGTPELAADRAEVLQESVLVVTQAASEARWADAQVLLVDTRAALDAGVDAGEVSTARYREVDAALDRVAADLAAAQAAAEQAAAELAAAQQAAAEQAAAEQAAAEQAAAEQAAAEEKAGPPAKEPPAPKGKGQGKGGK</sequence>
<name>A0A510V9Q1_9CELL</name>
<evidence type="ECO:0000256" key="1">
    <source>
        <dbReference type="SAM" id="MobiDB-lite"/>
    </source>
</evidence>
<organism evidence="2 3">
    <name type="scientific">Cellulomonas xylanilytica</name>
    <dbReference type="NCBI Taxonomy" id="233583"/>
    <lineage>
        <taxon>Bacteria</taxon>
        <taxon>Bacillati</taxon>
        <taxon>Actinomycetota</taxon>
        <taxon>Actinomycetes</taxon>
        <taxon>Micrococcales</taxon>
        <taxon>Cellulomonadaceae</taxon>
        <taxon>Cellulomonas</taxon>
    </lineage>
</organism>
<gene>
    <name evidence="2" type="ORF">CXY01_41170</name>
</gene>
<comment type="caution">
    <text evidence="2">The sequence shown here is derived from an EMBL/GenBank/DDBJ whole genome shotgun (WGS) entry which is preliminary data.</text>
</comment>
<evidence type="ECO:0000313" key="3">
    <source>
        <dbReference type="Proteomes" id="UP000321118"/>
    </source>
</evidence>
<dbReference type="Proteomes" id="UP000321118">
    <property type="component" value="Unassembled WGS sequence"/>
</dbReference>
<feature type="region of interest" description="Disordered" evidence="1">
    <location>
        <begin position="104"/>
        <end position="153"/>
    </location>
</feature>
<feature type="compositionally biased region" description="Low complexity" evidence="1">
    <location>
        <begin position="104"/>
        <end position="127"/>
    </location>
</feature>
<proteinExistence type="predicted"/>
<reference evidence="2 3" key="1">
    <citation type="submission" date="2019-07" db="EMBL/GenBank/DDBJ databases">
        <title>Whole genome shotgun sequence of Cellulomonas xylanilytica NBRC 101102.</title>
        <authorList>
            <person name="Hosoyama A."/>
            <person name="Uohara A."/>
            <person name="Ohji S."/>
            <person name="Ichikawa N."/>
        </authorList>
    </citation>
    <scope>NUCLEOTIDE SEQUENCE [LARGE SCALE GENOMIC DNA]</scope>
    <source>
        <strain evidence="2 3">NBRC 101102</strain>
    </source>
</reference>
<evidence type="ECO:0000313" key="2">
    <source>
        <dbReference type="EMBL" id="GEK23597.1"/>
    </source>
</evidence>
<accession>A0A510V9Q1</accession>
<dbReference type="AlphaFoldDB" id="A0A510V9Q1"/>
<dbReference type="EMBL" id="BJUB01000019">
    <property type="protein sequence ID" value="GEK23597.1"/>
    <property type="molecule type" value="Genomic_DNA"/>
</dbReference>